<dbReference type="FunFam" id="2.30.38.10:FF:000001">
    <property type="entry name" value="Non-ribosomal peptide synthetase PvdI"/>
    <property type="match status" value="1"/>
</dbReference>
<dbReference type="InterPro" id="IPR045851">
    <property type="entry name" value="AMP-bd_C_sf"/>
</dbReference>
<dbReference type="InterPro" id="IPR006162">
    <property type="entry name" value="Ppantetheine_attach_site"/>
</dbReference>
<dbReference type="Pfam" id="PF00501">
    <property type="entry name" value="AMP-binding"/>
    <property type="match status" value="1"/>
</dbReference>
<dbReference type="Pfam" id="PF00550">
    <property type="entry name" value="PP-binding"/>
    <property type="match status" value="1"/>
</dbReference>
<keyword evidence="4" id="KW-0597">Phosphoprotein</keyword>
<dbReference type="InterPro" id="IPR020806">
    <property type="entry name" value="PKS_PP-bd"/>
</dbReference>
<evidence type="ECO:0000313" key="7">
    <source>
        <dbReference type="Proteomes" id="UP000094960"/>
    </source>
</evidence>
<dbReference type="GO" id="GO:0005829">
    <property type="term" value="C:cytosol"/>
    <property type="evidence" value="ECO:0007669"/>
    <property type="project" value="TreeGrafter"/>
</dbReference>
<dbReference type="InterPro" id="IPR010071">
    <property type="entry name" value="AA_adenyl_dom"/>
</dbReference>
<dbReference type="Proteomes" id="UP000094960">
    <property type="component" value="Chromosome"/>
</dbReference>
<evidence type="ECO:0000313" key="6">
    <source>
        <dbReference type="EMBL" id="AOR31283.1"/>
    </source>
</evidence>
<dbReference type="PANTHER" id="PTHR45527:SF1">
    <property type="entry name" value="FATTY ACID SYNTHASE"/>
    <property type="match status" value="1"/>
</dbReference>
<dbReference type="SUPFAM" id="SSF56801">
    <property type="entry name" value="Acetyl-CoA synthetase-like"/>
    <property type="match status" value="1"/>
</dbReference>
<evidence type="ECO:0000256" key="2">
    <source>
        <dbReference type="ARBA" id="ARBA00006432"/>
    </source>
</evidence>
<gene>
    <name evidence="6" type="ORF">BFF78_09745</name>
</gene>
<keyword evidence="7" id="KW-1185">Reference proteome</keyword>
<dbReference type="InterPro" id="IPR023213">
    <property type="entry name" value="CAT-like_dom_sf"/>
</dbReference>
<dbReference type="SUPFAM" id="SSF47336">
    <property type="entry name" value="ACP-like"/>
    <property type="match status" value="1"/>
</dbReference>
<comment type="similarity">
    <text evidence="2">Belongs to the ATP-dependent AMP-binding enzyme family.</text>
</comment>
<dbReference type="InterPro" id="IPR036736">
    <property type="entry name" value="ACP-like_sf"/>
</dbReference>
<dbReference type="GO" id="GO:0008610">
    <property type="term" value="P:lipid biosynthetic process"/>
    <property type="evidence" value="ECO:0007669"/>
    <property type="project" value="UniProtKB-ARBA"/>
</dbReference>
<organism evidence="6 7">
    <name type="scientific">Streptomyces fodineus</name>
    <dbReference type="NCBI Taxonomy" id="1904616"/>
    <lineage>
        <taxon>Bacteria</taxon>
        <taxon>Bacillati</taxon>
        <taxon>Actinomycetota</taxon>
        <taxon>Actinomycetes</taxon>
        <taxon>Kitasatosporales</taxon>
        <taxon>Streptomycetaceae</taxon>
        <taxon>Streptomyces</taxon>
    </lineage>
</organism>
<accession>A0A1D7Y6R7</accession>
<keyword evidence="3" id="KW-0596">Phosphopantetheine</keyword>
<sequence>MNDTVRAVPDADPTELIEAQAARTPHATAVLFEGQRLTYAALNARANRLARALVAHGAGPETLVALTLPRSLDLLVALLAVLKSGAGYVPLDPDYPADRVRYILDDARPALHLDAERLTAAEAQAAPLRGDDLTDADRLTPLRPAHPAYTIYTSGSTGRPKGVLITRRNLLNFLSSMADRFPLTDRDRLLAVTTVAFDIAVVELYLPLISGAAVVIAPRDTVIDPARLAALATASGTTVLQATPSLWQALTAEQPDPVRGLRMLVGGEALPPSLAAAMTALGTEVTNLYGPTETTVWSTAVRLADAAALPSIGGPIRNTTLYVLDERLQPGDEGELYIGGEGLARGYRGRPGLTAERFVADPFGPPGARMYRTGDLARRRADGDIDYLGRVDHQVKIRGFRIELGEIESVLATHPAVAQAAVLAREDRPGSTLLAAYVVPVPGEDAPTPAALRELAARTLPDYMVPAAFVTLDRFPLTPNGKLDRRALPAPDFAAGTTGRAPRTAQEEILCGLFADVLSLPSATIDDDFFHLGGHSLLATRLVSRIRTALGVELAVRTIFEAPTAAALADRLADAQTARPAVRPAVRPDRVPLSSAQRRLWFLNRLENKTAAYNLPYALRLRGAVDRAALRAALGDVVARHESLRTVFPEEGGVPWQEVLDDVRPELPVTDVGEGELEEMLAAAAGRGFDLASELPVRAELFALGAEDQVLLLTVHHIAADGWSLVPLGRDLAVAYEARMAGDVPQWPALSVQYADYSLWQRELLGEESDPASLVSRQLDFWKTELAGAPDLLELPTDRPRPAVASHRGATHAFALPAELGLRLRQVARESRATVFMVLQAGLAALLSRLGAGRTFRWVVRSRGVRTRRWVIWSGSS</sequence>
<feature type="domain" description="Carrier" evidence="5">
    <location>
        <begin position="501"/>
        <end position="576"/>
    </location>
</feature>
<dbReference type="KEGG" id="spun:BFF78_09745"/>
<dbReference type="InterPro" id="IPR000873">
    <property type="entry name" value="AMP-dep_synth/lig_dom"/>
</dbReference>
<dbReference type="InterPro" id="IPR009081">
    <property type="entry name" value="PP-bd_ACP"/>
</dbReference>
<dbReference type="GO" id="GO:0044550">
    <property type="term" value="P:secondary metabolite biosynthetic process"/>
    <property type="evidence" value="ECO:0007669"/>
    <property type="project" value="UniProtKB-ARBA"/>
</dbReference>
<dbReference type="GO" id="GO:0003824">
    <property type="term" value="F:catalytic activity"/>
    <property type="evidence" value="ECO:0007669"/>
    <property type="project" value="InterPro"/>
</dbReference>
<dbReference type="CDD" id="cd12116">
    <property type="entry name" value="A_NRPS_Ta1_like"/>
    <property type="match status" value="1"/>
</dbReference>
<dbReference type="FunFam" id="1.10.1200.10:FF:000016">
    <property type="entry name" value="Non-ribosomal peptide synthase"/>
    <property type="match status" value="1"/>
</dbReference>
<dbReference type="Gene3D" id="3.30.300.30">
    <property type="match status" value="1"/>
</dbReference>
<protein>
    <recommendedName>
        <fullName evidence="5">Carrier domain-containing protein</fullName>
    </recommendedName>
</protein>
<name>A0A1D7Y6R7_9ACTN</name>
<comment type="cofactor">
    <cofactor evidence="1">
        <name>pantetheine 4'-phosphate</name>
        <dbReference type="ChEBI" id="CHEBI:47942"/>
    </cofactor>
</comment>
<dbReference type="Pfam" id="PF00668">
    <property type="entry name" value="Condensation"/>
    <property type="match status" value="1"/>
</dbReference>
<evidence type="ECO:0000256" key="4">
    <source>
        <dbReference type="ARBA" id="ARBA00022553"/>
    </source>
</evidence>
<dbReference type="AlphaFoldDB" id="A0A1D7Y6R7"/>
<dbReference type="GO" id="GO:0043041">
    <property type="term" value="P:amino acid activation for nonribosomal peptide biosynthetic process"/>
    <property type="evidence" value="ECO:0007669"/>
    <property type="project" value="TreeGrafter"/>
</dbReference>
<dbReference type="FunFam" id="3.40.50.980:FF:000001">
    <property type="entry name" value="Non-ribosomal peptide synthetase"/>
    <property type="match status" value="1"/>
</dbReference>
<dbReference type="Gene3D" id="3.30.559.30">
    <property type="entry name" value="Nonribosomal peptide synthetase, condensation domain"/>
    <property type="match status" value="1"/>
</dbReference>
<dbReference type="NCBIfam" id="TIGR01733">
    <property type="entry name" value="AA-adenyl-dom"/>
    <property type="match status" value="1"/>
</dbReference>
<dbReference type="FunFam" id="3.30.300.30:FF:000010">
    <property type="entry name" value="Enterobactin synthetase component F"/>
    <property type="match status" value="1"/>
</dbReference>
<dbReference type="Gene3D" id="1.10.1200.10">
    <property type="entry name" value="ACP-like"/>
    <property type="match status" value="1"/>
</dbReference>
<dbReference type="GO" id="GO:0072330">
    <property type="term" value="P:monocarboxylic acid biosynthetic process"/>
    <property type="evidence" value="ECO:0007669"/>
    <property type="project" value="UniProtKB-ARBA"/>
</dbReference>
<evidence type="ECO:0000256" key="3">
    <source>
        <dbReference type="ARBA" id="ARBA00022450"/>
    </source>
</evidence>
<reference evidence="7" key="1">
    <citation type="submission" date="2016-09" db="EMBL/GenBank/DDBJ databases">
        <title>Streptomyces puniciscabiei strain:TW1S1 Genome sequencing and assembly.</title>
        <authorList>
            <person name="Kim M.-K."/>
            <person name="Kim S.B."/>
        </authorList>
    </citation>
    <scope>NUCLEOTIDE SEQUENCE [LARGE SCALE GENOMIC DNA]</scope>
    <source>
        <strain evidence="7">TW1S1</strain>
    </source>
</reference>
<evidence type="ECO:0000256" key="1">
    <source>
        <dbReference type="ARBA" id="ARBA00001957"/>
    </source>
</evidence>
<dbReference type="Pfam" id="PF13193">
    <property type="entry name" value="AMP-binding_C"/>
    <property type="match status" value="1"/>
</dbReference>
<dbReference type="InterPro" id="IPR001242">
    <property type="entry name" value="Condensation_dom"/>
</dbReference>
<dbReference type="GO" id="GO:0017000">
    <property type="term" value="P:antibiotic biosynthetic process"/>
    <property type="evidence" value="ECO:0007669"/>
    <property type="project" value="UniProtKB-ARBA"/>
</dbReference>
<dbReference type="PROSITE" id="PS50075">
    <property type="entry name" value="CARRIER"/>
    <property type="match status" value="1"/>
</dbReference>
<dbReference type="GO" id="GO:0031177">
    <property type="term" value="F:phosphopantetheine binding"/>
    <property type="evidence" value="ECO:0007669"/>
    <property type="project" value="InterPro"/>
</dbReference>
<dbReference type="Gene3D" id="3.30.559.10">
    <property type="entry name" value="Chloramphenicol acetyltransferase-like domain"/>
    <property type="match status" value="1"/>
</dbReference>
<dbReference type="InterPro" id="IPR025110">
    <property type="entry name" value="AMP-bd_C"/>
</dbReference>
<dbReference type="FunFam" id="3.40.50.12780:FF:000012">
    <property type="entry name" value="Non-ribosomal peptide synthetase"/>
    <property type="match status" value="1"/>
</dbReference>
<dbReference type="PROSITE" id="PS00012">
    <property type="entry name" value="PHOSPHOPANTETHEINE"/>
    <property type="match status" value="1"/>
</dbReference>
<evidence type="ECO:0000259" key="5">
    <source>
        <dbReference type="PROSITE" id="PS50075"/>
    </source>
</evidence>
<dbReference type="Gene3D" id="2.30.38.10">
    <property type="entry name" value="Luciferase, Domain 3"/>
    <property type="match status" value="1"/>
</dbReference>
<dbReference type="SMART" id="SM00823">
    <property type="entry name" value="PKS_PP"/>
    <property type="match status" value="1"/>
</dbReference>
<dbReference type="SUPFAM" id="SSF52777">
    <property type="entry name" value="CoA-dependent acyltransferases"/>
    <property type="match status" value="2"/>
</dbReference>
<proteinExistence type="inferred from homology"/>
<dbReference type="EMBL" id="CP017248">
    <property type="protein sequence ID" value="AOR31283.1"/>
    <property type="molecule type" value="Genomic_DNA"/>
</dbReference>
<dbReference type="PANTHER" id="PTHR45527">
    <property type="entry name" value="NONRIBOSOMAL PEPTIDE SYNTHETASE"/>
    <property type="match status" value="1"/>
</dbReference>
<dbReference type="Gene3D" id="3.40.50.980">
    <property type="match status" value="2"/>
</dbReference>